<dbReference type="AlphaFoldDB" id="A0A0E9QH07"/>
<organism evidence="1">
    <name type="scientific">Anguilla anguilla</name>
    <name type="common">European freshwater eel</name>
    <name type="synonym">Muraena anguilla</name>
    <dbReference type="NCBI Taxonomy" id="7936"/>
    <lineage>
        <taxon>Eukaryota</taxon>
        <taxon>Metazoa</taxon>
        <taxon>Chordata</taxon>
        <taxon>Craniata</taxon>
        <taxon>Vertebrata</taxon>
        <taxon>Euteleostomi</taxon>
        <taxon>Actinopterygii</taxon>
        <taxon>Neopterygii</taxon>
        <taxon>Teleostei</taxon>
        <taxon>Anguilliformes</taxon>
        <taxon>Anguillidae</taxon>
        <taxon>Anguilla</taxon>
    </lineage>
</organism>
<protein>
    <submittedName>
        <fullName evidence="1">Uncharacterized protein</fullName>
    </submittedName>
</protein>
<reference evidence="1" key="1">
    <citation type="submission" date="2014-11" db="EMBL/GenBank/DDBJ databases">
        <authorList>
            <person name="Amaro Gonzalez C."/>
        </authorList>
    </citation>
    <scope>NUCLEOTIDE SEQUENCE</scope>
</reference>
<evidence type="ECO:0000313" key="1">
    <source>
        <dbReference type="EMBL" id="JAH15388.1"/>
    </source>
</evidence>
<reference evidence="1" key="2">
    <citation type="journal article" date="2015" name="Fish Shellfish Immunol.">
        <title>Early steps in the European eel (Anguilla anguilla)-Vibrio vulnificus interaction in the gills: Role of the RtxA13 toxin.</title>
        <authorList>
            <person name="Callol A."/>
            <person name="Pajuelo D."/>
            <person name="Ebbesson L."/>
            <person name="Teles M."/>
            <person name="MacKenzie S."/>
            <person name="Amaro C."/>
        </authorList>
    </citation>
    <scope>NUCLEOTIDE SEQUENCE</scope>
</reference>
<name>A0A0E9QH07_ANGAN</name>
<dbReference type="EMBL" id="GBXM01093189">
    <property type="protein sequence ID" value="JAH15388.1"/>
    <property type="molecule type" value="Transcribed_RNA"/>
</dbReference>
<accession>A0A0E9QH07</accession>
<sequence length="53" mass="5888">MAGTGHLGLCCLKQENSRNTSRNSTACIDIMPAEVLYKVMAQIMETLHTEFDN</sequence>
<proteinExistence type="predicted"/>